<reference evidence="1 2" key="1">
    <citation type="journal article" date="2013" name="Mar. Genomics">
        <title>Expression of sulfatases in Rhodopirellula baltica and the diversity of sulfatases in the genus Rhodopirellula.</title>
        <authorList>
            <person name="Wegner C.E."/>
            <person name="Richter-Heitmann T."/>
            <person name="Klindworth A."/>
            <person name="Klockow C."/>
            <person name="Richter M."/>
            <person name="Achstetter T."/>
            <person name="Glockner F.O."/>
            <person name="Harder J."/>
        </authorList>
    </citation>
    <scope>NUCLEOTIDE SEQUENCE [LARGE SCALE GENOMIC DNA]</scope>
    <source>
        <strain evidence="1 2">SH28</strain>
    </source>
</reference>
<dbReference type="Proteomes" id="UP000007993">
    <property type="component" value="Unassembled WGS sequence"/>
</dbReference>
<accession>K5D5Q9</accession>
<evidence type="ECO:0000313" key="1">
    <source>
        <dbReference type="EMBL" id="EKK02052.1"/>
    </source>
</evidence>
<dbReference type="EMBL" id="AMCW01000071">
    <property type="protein sequence ID" value="EKK02052.1"/>
    <property type="molecule type" value="Genomic_DNA"/>
</dbReference>
<comment type="caution">
    <text evidence="1">The sequence shown here is derived from an EMBL/GenBank/DDBJ whole genome shotgun (WGS) entry which is preliminary data.</text>
</comment>
<gene>
    <name evidence="1" type="ORF">RBSH_02600</name>
</gene>
<sequence>MTANSCPNTQSVRIQIRDDTNIYKRGWLQREQLRESSRRHDNDAVIYHPCRDGPNRMLFYFATAHRRDCRTRITRVCDGNGLFTSSG</sequence>
<evidence type="ECO:0000313" key="2">
    <source>
        <dbReference type="Proteomes" id="UP000007993"/>
    </source>
</evidence>
<organism evidence="1 2">
    <name type="scientific">Rhodopirellula baltica SH28</name>
    <dbReference type="NCBI Taxonomy" id="993517"/>
    <lineage>
        <taxon>Bacteria</taxon>
        <taxon>Pseudomonadati</taxon>
        <taxon>Planctomycetota</taxon>
        <taxon>Planctomycetia</taxon>
        <taxon>Pirellulales</taxon>
        <taxon>Pirellulaceae</taxon>
        <taxon>Rhodopirellula</taxon>
    </lineage>
</organism>
<protein>
    <submittedName>
        <fullName evidence="1">Uncharacterized protein</fullName>
    </submittedName>
</protein>
<proteinExistence type="predicted"/>
<name>K5D5Q9_RHOBT</name>
<dbReference type="AlphaFoldDB" id="K5D5Q9"/>